<accession>A0A652YYB4</accession>
<evidence type="ECO:0000313" key="2">
    <source>
        <dbReference type="EMBL" id="TYQ08664.1"/>
    </source>
</evidence>
<dbReference type="PROSITE" id="PS50943">
    <property type="entry name" value="HTH_CROC1"/>
    <property type="match status" value="1"/>
</dbReference>
<name>A0A652YYB4_NOCGL</name>
<dbReference type="CDD" id="cd00093">
    <property type="entry name" value="HTH_XRE"/>
    <property type="match status" value="1"/>
</dbReference>
<sequence length="168" mass="19041">MRAEREARGWTQLDLAEKLKESGISLHSSAIAKIELRDVDRPRVIRLDEAQAIANLFGLLIDEMFDTEDQRIRSVGNRMRTWLERIIKEVEEEGSAINYEVEELISVSDPLDVEAVSNILVSEYFGSFVRSTTSDANNLLSQLRQPSRRAAIDWPHEVVNNADDSAEA</sequence>
<comment type="caution">
    <text evidence="2">The sequence shown here is derived from an EMBL/GenBank/DDBJ whole genome shotgun (WGS) entry which is preliminary data.</text>
</comment>
<dbReference type="Gene3D" id="1.10.260.40">
    <property type="entry name" value="lambda repressor-like DNA-binding domains"/>
    <property type="match status" value="1"/>
</dbReference>
<evidence type="ECO:0000259" key="1">
    <source>
        <dbReference type="PROSITE" id="PS50943"/>
    </source>
</evidence>
<dbReference type="SMART" id="SM00530">
    <property type="entry name" value="HTH_XRE"/>
    <property type="match status" value="1"/>
</dbReference>
<dbReference type="EMBL" id="VNIQ01000001">
    <property type="protein sequence ID" value="TYQ08664.1"/>
    <property type="molecule type" value="Genomic_DNA"/>
</dbReference>
<dbReference type="AlphaFoldDB" id="A0A652YYB4"/>
<gene>
    <name evidence="2" type="ORF">FNL38_1011039</name>
</gene>
<proteinExistence type="predicted"/>
<dbReference type="InterPro" id="IPR001387">
    <property type="entry name" value="Cro/C1-type_HTH"/>
</dbReference>
<reference evidence="2" key="1">
    <citation type="submission" date="2019-07" db="EMBL/GenBank/DDBJ databases">
        <title>Genomic Encyclopedia of Type Strains, Phase IV (KMG-IV): sequencing the most valuable type-strain genomes for metagenomic binning, comparative biology and taxonomic classification.</title>
        <authorList>
            <person name="Goeker M."/>
        </authorList>
    </citation>
    <scope>NUCLEOTIDE SEQUENCE</scope>
    <source>
        <strain evidence="2">DSM 44596</strain>
    </source>
</reference>
<organism evidence="2">
    <name type="scientific">Nocardia globerula</name>
    <dbReference type="NCBI Taxonomy" id="1818"/>
    <lineage>
        <taxon>Bacteria</taxon>
        <taxon>Bacillati</taxon>
        <taxon>Actinomycetota</taxon>
        <taxon>Actinomycetes</taxon>
        <taxon>Mycobacteriales</taxon>
        <taxon>Nocardiaceae</taxon>
        <taxon>Nocardia</taxon>
    </lineage>
</organism>
<dbReference type="GO" id="GO:0003677">
    <property type="term" value="F:DNA binding"/>
    <property type="evidence" value="ECO:0007669"/>
    <property type="project" value="InterPro"/>
</dbReference>
<dbReference type="SUPFAM" id="SSF47413">
    <property type="entry name" value="lambda repressor-like DNA-binding domains"/>
    <property type="match status" value="1"/>
</dbReference>
<dbReference type="InterPro" id="IPR010982">
    <property type="entry name" value="Lambda_DNA-bd_dom_sf"/>
</dbReference>
<protein>
    <submittedName>
        <fullName evidence="2">Helix-turn-helix protein</fullName>
    </submittedName>
</protein>
<feature type="domain" description="HTH cro/C1-type" evidence="1">
    <location>
        <begin position="1"/>
        <end position="64"/>
    </location>
</feature>